<proteinExistence type="predicted"/>
<sequence length="161" mass="17907">MEVIEGPCPPAGYRARGPLAPHHIPPEKWKHRGELVIKKRQKVVLKHELQNDPPAEVKSTDHVEFDSKMNEVVDFGPGVEKVISNKSAVTSLSTALPASSKKIQTPKPPTIINREKHQQQQQQQPSSGAADSNKKTQSKKIIGKDEAKSEKTQEFDGNFKF</sequence>
<dbReference type="WBParaSite" id="ES5_v2.g25732.t1">
    <property type="protein sequence ID" value="ES5_v2.g25732.t1"/>
    <property type="gene ID" value="ES5_v2.g25732"/>
</dbReference>
<name>A0AC34G8G4_9BILA</name>
<evidence type="ECO:0000313" key="2">
    <source>
        <dbReference type="WBParaSite" id="ES5_v2.g25732.t1"/>
    </source>
</evidence>
<dbReference type="Proteomes" id="UP000887579">
    <property type="component" value="Unplaced"/>
</dbReference>
<evidence type="ECO:0000313" key="1">
    <source>
        <dbReference type="Proteomes" id="UP000887579"/>
    </source>
</evidence>
<protein>
    <submittedName>
        <fullName evidence="2">Uncharacterized protein</fullName>
    </submittedName>
</protein>
<organism evidence="1 2">
    <name type="scientific">Panagrolaimus sp. ES5</name>
    <dbReference type="NCBI Taxonomy" id="591445"/>
    <lineage>
        <taxon>Eukaryota</taxon>
        <taxon>Metazoa</taxon>
        <taxon>Ecdysozoa</taxon>
        <taxon>Nematoda</taxon>
        <taxon>Chromadorea</taxon>
        <taxon>Rhabditida</taxon>
        <taxon>Tylenchina</taxon>
        <taxon>Panagrolaimomorpha</taxon>
        <taxon>Panagrolaimoidea</taxon>
        <taxon>Panagrolaimidae</taxon>
        <taxon>Panagrolaimus</taxon>
    </lineage>
</organism>
<reference evidence="2" key="1">
    <citation type="submission" date="2022-11" db="UniProtKB">
        <authorList>
            <consortium name="WormBaseParasite"/>
        </authorList>
    </citation>
    <scope>IDENTIFICATION</scope>
</reference>
<accession>A0AC34G8G4</accession>